<reference evidence="2" key="1">
    <citation type="journal article" date="2019" name="Int. J. Syst. Evol. Microbiol.">
        <title>The Global Catalogue of Microorganisms (GCM) 10K type strain sequencing project: providing services to taxonomists for standard genome sequencing and annotation.</title>
        <authorList>
            <consortium name="The Broad Institute Genomics Platform"/>
            <consortium name="The Broad Institute Genome Sequencing Center for Infectious Disease"/>
            <person name="Wu L."/>
            <person name="Ma J."/>
        </authorList>
    </citation>
    <scope>NUCLEOTIDE SEQUENCE [LARGE SCALE GENOMIC DNA]</scope>
    <source>
        <strain evidence="2">CCUG 61696</strain>
    </source>
</reference>
<keyword evidence="2" id="KW-1185">Reference proteome</keyword>
<feature type="non-terminal residue" evidence="1">
    <location>
        <position position="257"/>
    </location>
</feature>
<accession>A0ABW3ZAD6</accession>
<organism evidence="1 2">
    <name type="scientific">Methylopila musalis</name>
    <dbReference type="NCBI Taxonomy" id="1134781"/>
    <lineage>
        <taxon>Bacteria</taxon>
        <taxon>Pseudomonadati</taxon>
        <taxon>Pseudomonadota</taxon>
        <taxon>Alphaproteobacteria</taxon>
        <taxon>Hyphomicrobiales</taxon>
        <taxon>Methylopilaceae</taxon>
        <taxon>Methylopila</taxon>
    </lineage>
</organism>
<dbReference type="Proteomes" id="UP001597171">
    <property type="component" value="Unassembled WGS sequence"/>
</dbReference>
<gene>
    <name evidence="1" type="ORF">ACFQ4O_14965</name>
</gene>
<protein>
    <submittedName>
        <fullName evidence="1">Double-strand break repair protein AddB</fullName>
    </submittedName>
</protein>
<dbReference type="EMBL" id="JBHTMX010000201">
    <property type="protein sequence ID" value="MFD1333297.1"/>
    <property type="molecule type" value="Genomic_DNA"/>
</dbReference>
<comment type="caution">
    <text evidence="1">The sequence shown here is derived from an EMBL/GenBank/DDBJ whole genome shotgun (WGS) entry which is preliminary data.</text>
</comment>
<sequence length="257" mass="27270">MAARRPNVLTIPPGVPFLPTLARALLDGDLIPGFAPRHDPLALASATIFLPTRRAGRALRDAFLAELDGRATLLPRIAPLGDVDEDAGLADAPDDGEDDLSPAVAPLERRLTLARLVSRFAATLDRSALKLDAEDGPLIPATAAEAIHLAGDLEALVDSVETEEADLTALDRIAPGEHDRYWAITQSFLQVALRAWPEHLAEIGRLDPARRRRLQIDAATARVTRGTGPVVAAGSTGSVPATRRLIRAIAEADQGAV</sequence>
<evidence type="ECO:0000313" key="2">
    <source>
        <dbReference type="Proteomes" id="UP001597171"/>
    </source>
</evidence>
<name>A0ABW3ZAD6_9HYPH</name>
<evidence type="ECO:0000313" key="1">
    <source>
        <dbReference type="EMBL" id="MFD1333297.1"/>
    </source>
</evidence>
<proteinExistence type="predicted"/>